<comment type="caution">
    <text evidence="9">The sequence shown here is derived from an EMBL/GenBank/DDBJ whole genome shotgun (WGS) entry which is preliminary data.</text>
</comment>
<feature type="compositionally biased region" description="Polar residues" evidence="8">
    <location>
        <begin position="151"/>
        <end position="174"/>
    </location>
</feature>
<dbReference type="InterPro" id="IPR022042">
    <property type="entry name" value="snRNA-activating_su3"/>
</dbReference>
<sequence>MTTDTSTPPAPSFQRITPSPCPISVAQFQSNVQEYHAQREALLKKRQEWLERKRNTPPAAENGVANQLSTIAARCQLDQRFLLASACFVDPIVFERLKKADTVQLAKTNAIIPIRSRGTVQRLNRKPAAIRTGLSSLAEAPPSQKRPRKSLTVQKPTENTEQGGSSADGTNSPADPTIDETGVAPSTTRFDRQVKEIHDRITQSPLVSLKEQNHVTLPAHLKPEINYIISGAGLTGRTTTDIATSATGQHRLTKGKLLVKDRSSELVPVDPHDVVLSVTLYDAGLKTSKMQSLLVLGSQPLTVLRDSMYCLLDFLTHSGRTKSTNTLTTKVSSSYFFIDKTFYIDDRDSNAIDYTLPIREWLQKEDRLHDPKFSGIGEPRSMAQTHFRDLKLQLHTPYYFVHQGDCEHSLVFTDVRALRKSDDRNAATYPKLTFQCFLRRHKCRMCRMSPAEFVTIDDVYSGESPCFFCQNCYNLFHYDQEGKLLYEYQMFPYMTSSSSV</sequence>
<feature type="region of interest" description="Disordered" evidence="8">
    <location>
        <begin position="131"/>
        <end position="187"/>
    </location>
</feature>
<gene>
    <name evidence="9" type="ORF">IWQ62_005635</name>
</gene>
<dbReference type="GO" id="GO:0001046">
    <property type="term" value="F:core promoter sequence-specific DNA binding"/>
    <property type="evidence" value="ECO:0007669"/>
    <property type="project" value="TreeGrafter"/>
</dbReference>
<keyword evidence="7" id="KW-0175">Coiled coil</keyword>
<dbReference type="GO" id="GO:0042796">
    <property type="term" value="P:snRNA transcription by RNA polymerase III"/>
    <property type="evidence" value="ECO:0007669"/>
    <property type="project" value="TreeGrafter"/>
</dbReference>
<keyword evidence="10" id="KW-1185">Reference proteome</keyword>
<dbReference type="PANTHER" id="PTHR13421:SF16">
    <property type="entry name" value="SNRNA-ACTIVATING PROTEIN COMPLEX SUBUNIT 3"/>
    <property type="match status" value="1"/>
</dbReference>
<keyword evidence="3" id="KW-0805">Transcription regulation</keyword>
<evidence type="ECO:0000256" key="4">
    <source>
        <dbReference type="ARBA" id="ARBA00023125"/>
    </source>
</evidence>
<dbReference type="GO" id="GO:0001006">
    <property type="term" value="F:RNA polymerase III type 3 promoter sequence-specific DNA binding"/>
    <property type="evidence" value="ECO:0007669"/>
    <property type="project" value="TreeGrafter"/>
</dbReference>
<keyword evidence="5" id="KW-0804">Transcription</keyword>
<dbReference type="EMBL" id="JANBPY010002446">
    <property type="protein sequence ID" value="KAJ1954965.1"/>
    <property type="molecule type" value="Genomic_DNA"/>
</dbReference>
<evidence type="ECO:0000256" key="5">
    <source>
        <dbReference type="ARBA" id="ARBA00023163"/>
    </source>
</evidence>
<dbReference type="Proteomes" id="UP001150925">
    <property type="component" value="Unassembled WGS sequence"/>
</dbReference>
<organism evidence="9 10">
    <name type="scientific">Dispira parvispora</name>
    <dbReference type="NCBI Taxonomy" id="1520584"/>
    <lineage>
        <taxon>Eukaryota</taxon>
        <taxon>Fungi</taxon>
        <taxon>Fungi incertae sedis</taxon>
        <taxon>Zoopagomycota</taxon>
        <taxon>Kickxellomycotina</taxon>
        <taxon>Dimargaritomycetes</taxon>
        <taxon>Dimargaritales</taxon>
        <taxon>Dimargaritaceae</taxon>
        <taxon>Dispira</taxon>
    </lineage>
</organism>
<evidence type="ECO:0000313" key="10">
    <source>
        <dbReference type="Proteomes" id="UP001150925"/>
    </source>
</evidence>
<dbReference type="GO" id="GO:0019185">
    <property type="term" value="C:snRNA-activating protein complex"/>
    <property type="evidence" value="ECO:0007669"/>
    <property type="project" value="TreeGrafter"/>
</dbReference>
<name>A0A9W8ALV2_9FUNG</name>
<evidence type="ECO:0000256" key="6">
    <source>
        <dbReference type="ARBA" id="ARBA00023242"/>
    </source>
</evidence>
<protein>
    <recommendedName>
        <fullName evidence="11">snRNA-activating protein complex subunit 3</fullName>
    </recommendedName>
</protein>
<dbReference type="AlphaFoldDB" id="A0A9W8ALV2"/>
<keyword evidence="4" id="KW-0238">DNA-binding</keyword>
<evidence type="ECO:0008006" key="11">
    <source>
        <dbReference type="Google" id="ProtNLM"/>
    </source>
</evidence>
<evidence type="ECO:0000256" key="1">
    <source>
        <dbReference type="ARBA" id="ARBA00004123"/>
    </source>
</evidence>
<dbReference type="GO" id="GO:0003681">
    <property type="term" value="F:bent DNA binding"/>
    <property type="evidence" value="ECO:0007669"/>
    <property type="project" value="TreeGrafter"/>
</dbReference>
<reference evidence="9" key="1">
    <citation type="submission" date="2022-07" db="EMBL/GenBank/DDBJ databases">
        <title>Phylogenomic reconstructions and comparative analyses of Kickxellomycotina fungi.</title>
        <authorList>
            <person name="Reynolds N.K."/>
            <person name="Stajich J.E."/>
            <person name="Barry K."/>
            <person name="Grigoriev I.V."/>
            <person name="Crous P."/>
            <person name="Smith M.E."/>
        </authorList>
    </citation>
    <scope>NUCLEOTIDE SEQUENCE</scope>
    <source>
        <strain evidence="9">RSA 1196</strain>
    </source>
</reference>
<dbReference type="GO" id="GO:0042795">
    <property type="term" value="P:snRNA transcription by RNA polymerase II"/>
    <property type="evidence" value="ECO:0007669"/>
    <property type="project" value="TreeGrafter"/>
</dbReference>
<dbReference type="Pfam" id="PF12251">
    <property type="entry name" value="SNAPC3"/>
    <property type="match status" value="1"/>
</dbReference>
<keyword evidence="6" id="KW-0539">Nucleus</keyword>
<evidence type="ECO:0000256" key="2">
    <source>
        <dbReference type="ARBA" id="ARBA00010410"/>
    </source>
</evidence>
<evidence type="ECO:0000256" key="3">
    <source>
        <dbReference type="ARBA" id="ARBA00023015"/>
    </source>
</evidence>
<evidence type="ECO:0000313" key="9">
    <source>
        <dbReference type="EMBL" id="KAJ1954965.1"/>
    </source>
</evidence>
<evidence type="ECO:0000256" key="7">
    <source>
        <dbReference type="SAM" id="Coils"/>
    </source>
</evidence>
<dbReference type="GO" id="GO:0005634">
    <property type="term" value="C:nucleus"/>
    <property type="evidence" value="ECO:0007669"/>
    <property type="project" value="UniProtKB-SubCell"/>
</dbReference>
<dbReference type="GO" id="GO:0000978">
    <property type="term" value="F:RNA polymerase II cis-regulatory region sequence-specific DNA binding"/>
    <property type="evidence" value="ECO:0007669"/>
    <property type="project" value="TreeGrafter"/>
</dbReference>
<feature type="coiled-coil region" evidence="7">
    <location>
        <begin position="25"/>
        <end position="52"/>
    </location>
</feature>
<comment type="subcellular location">
    <subcellularLocation>
        <location evidence="1">Nucleus</location>
    </subcellularLocation>
</comment>
<evidence type="ECO:0000256" key="8">
    <source>
        <dbReference type="SAM" id="MobiDB-lite"/>
    </source>
</evidence>
<comment type="similarity">
    <text evidence="2">Belongs to the SNAPC3/SRD2 family.</text>
</comment>
<dbReference type="PANTHER" id="PTHR13421">
    <property type="entry name" value="SNRNA-ACTIVATING PROTEIN COMPLEX SUBUNIT 3"/>
    <property type="match status" value="1"/>
</dbReference>
<accession>A0A9W8ALV2</accession>
<proteinExistence type="inferred from homology"/>
<dbReference type="OrthoDB" id="3437960at2759"/>